<feature type="domain" description="G-protein coupled receptors family 2 profile 1" evidence="2">
    <location>
        <begin position="222"/>
        <end position="302"/>
    </location>
</feature>
<dbReference type="EMBL" id="CAVLEF010000010">
    <property type="protein sequence ID" value="CAK1547883.1"/>
    <property type="molecule type" value="Genomic_DNA"/>
</dbReference>
<comment type="caution">
    <text evidence="3">The sequence shown here is derived from an EMBL/GenBank/DDBJ whole genome shotgun (WGS) entry which is preliminary data.</text>
</comment>
<keyword evidence="1" id="KW-1133">Transmembrane helix</keyword>
<dbReference type="Gene3D" id="4.10.1240.10">
    <property type="entry name" value="GPCR, family 2, extracellular hormone receptor domain"/>
    <property type="match status" value="1"/>
</dbReference>
<dbReference type="PROSITE" id="PS50227">
    <property type="entry name" value="G_PROTEIN_RECEP_F2_3"/>
    <property type="match status" value="1"/>
</dbReference>
<organism evidence="3 4">
    <name type="scientific">Leptosia nina</name>
    <dbReference type="NCBI Taxonomy" id="320188"/>
    <lineage>
        <taxon>Eukaryota</taxon>
        <taxon>Metazoa</taxon>
        <taxon>Ecdysozoa</taxon>
        <taxon>Arthropoda</taxon>
        <taxon>Hexapoda</taxon>
        <taxon>Insecta</taxon>
        <taxon>Pterygota</taxon>
        <taxon>Neoptera</taxon>
        <taxon>Endopterygota</taxon>
        <taxon>Lepidoptera</taxon>
        <taxon>Glossata</taxon>
        <taxon>Ditrysia</taxon>
        <taxon>Papilionoidea</taxon>
        <taxon>Pieridae</taxon>
        <taxon>Pierinae</taxon>
        <taxon>Leptosia</taxon>
    </lineage>
</organism>
<dbReference type="GO" id="GO:0016020">
    <property type="term" value="C:membrane"/>
    <property type="evidence" value="ECO:0007669"/>
    <property type="project" value="InterPro"/>
</dbReference>
<name>A0AAV1JHJ7_9NEOP</name>
<reference evidence="3 4" key="1">
    <citation type="submission" date="2023-11" db="EMBL/GenBank/DDBJ databases">
        <authorList>
            <person name="Okamura Y."/>
        </authorList>
    </citation>
    <scope>NUCLEOTIDE SEQUENCE [LARGE SCALE GENOMIC DNA]</scope>
</reference>
<dbReference type="Proteomes" id="UP001497472">
    <property type="component" value="Unassembled WGS sequence"/>
</dbReference>
<dbReference type="InterPro" id="IPR036445">
    <property type="entry name" value="GPCR_2_extracell_dom_sf"/>
</dbReference>
<dbReference type="GO" id="GO:0004930">
    <property type="term" value="F:G protein-coupled receptor activity"/>
    <property type="evidence" value="ECO:0007669"/>
    <property type="project" value="InterPro"/>
</dbReference>
<evidence type="ECO:0000256" key="1">
    <source>
        <dbReference type="SAM" id="Phobius"/>
    </source>
</evidence>
<evidence type="ECO:0000259" key="2">
    <source>
        <dbReference type="PROSITE" id="PS50227"/>
    </source>
</evidence>
<dbReference type="SUPFAM" id="SSF111418">
    <property type="entry name" value="Hormone receptor domain"/>
    <property type="match status" value="1"/>
</dbReference>
<keyword evidence="4" id="KW-1185">Reference proteome</keyword>
<proteinExistence type="predicted"/>
<gene>
    <name evidence="3" type="ORF">LNINA_LOCUS7321</name>
</gene>
<feature type="transmembrane region" description="Helical" evidence="1">
    <location>
        <begin position="313"/>
        <end position="337"/>
    </location>
</feature>
<keyword evidence="1" id="KW-0812">Transmembrane</keyword>
<sequence length="452" mass="50191">MGIVRSLALYGAPIWADSLSNRDIILLRKPQRTLAIRITRSYRTVSFDAAYLLAGSLPWDLDARALSSLFHWEEEVIKNRGFRLALIEMNREKDNLRREALEIWSERLTNVDFGLRTVSAIMPVFDAWLTRCHGFLSFRLVQVMTGHGSFGRYLCRIGKRPNAACYHCSSNDDSSEHTLEACPAWSVERNALCAVVGGDLSLPAVVHAMTQSERQWKAMLAFCDTEMLQKERFKRIAANCSRLFDGVQCRPAAEAGTNITLSCPSYVLSFDPTRTTQIACTDSGIWADGGESPDYSKCYDDNSKLTNLTTAGWINIAGHGVYTIFTLITLLTIFCNCMGITSSNKRFDLDAYHEEMKECPRPGRTIYSLNARTQATYPAKTVVFKCGEHILTINSADVFAPHNLPPACFLSHSNSMSEREDAISLPLEATSAFTGTGSEAPTAVSPSLLCEN</sequence>
<evidence type="ECO:0000313" key="4">
    <source>
        <dbReference type="Proteomes" id="UP001497472"/>
    </source>
</evidence>
<accession>A0AAV1JHJ7</accession>
<keyword evidence="1" id="KW-0472">Membrane</keyword>
<dbReference type="InterPro" id="IPR001879">
    <property type="entry name" value="GPCR_2_extracellular_dom"/>
</dbReference>
<protein>
    <recommendedName>
        <fullName evidence="2">G-protein coupled receptors family 2 profile 1 domain-containing protein</fullName>
    </recommendedName>
</protein>
<dbReference type="Pfam" id="PF02793">
    <property type="entry name" value="HRM"/>
    <property type="match status" value="1"/>
</dbReference>
<evidence type="ECO:0000313" key="3">
    <source>
        <dbReference type="EMBL" id="CAK1547883.1"/>
    </source>
</evidence>
<dbReference type="AlphaFoldDB" id="A0AAV1JHJ7"/>
<dbReference type="SMART" id="SM00008">
    <property type="entry name" value="HormR"/>
    <property type="match status" value="1"/>
</dbReference>